<comment type="similarity">
    <text evidence="5">Belongs to the ABITRAM family.</text>
</comment>
<dbReference type="KEGG" id="pmrn:116943939"/>
<dbReference type="GO" id="GO:0030426">
    <property type="term" value="C:growth cone"/>
    <property type="evidence" value="ECO:0007669"/>
    <property type="project" value="UniProtKB-SubCell"/>
</dbReference>
<dbReference type="GO" id="GO:0003785">
    <property type="term" value="F:actin monomer binding"/>
    <property type="evidence" value="ECO:0007669"/>
    <property type="project" value="TreeGrafter"/>
</dbReference>
<evidence type="ECO:0000256" key="4">
    <source>
        <dbReference type="ARBA" id="ARBA00004624"/>
    </source>
</evidence>
<dbReference type="Pfam" id="PF01597">
    <property type="entry name" value="GCV_H"/>
    <property type="match status" value="1"/>
</dbReference>
<dbReference type="PANTHER" id="PTHR13651:SF0">
    <property type="entry name" value="PROTEIN ABITRAM"/>
    <property type="match status" value="1"/>
</dbReference>
<reference evidence="13" key="1">
    <citation type="submission" date="2025-08" db="UniProtKB">
        <authorList>
            <consortium name="RefSeq"/>
        </authorList>
    </citation>
    <scope>IDENTIFICATION</scope>
    <source>
        <tissue evidence="13">Sperm</tissue>
    </source>
</reference>
<dbReference type="GO" id="GO:0048813">
    <property type="term" value="P:dendrite morphogenesis"/>
    <property type="evidence" value="ECO:0007669"/>
    <property type="project" value="TreeGrafter"/>
</dbReference>
<dbReference type="Gene3D" id="2.40.50.100">
    <property type="match status" value="1"/>
</dbReference>
<dbReference type="Proteomes" id="UP001318040">
    <property type="component" value="Chromosome 19"/>
</dbReference>
<keyword evidence="7" id="KW-0539">Nucleus</keyword>
<evidence type="ECO:0000256" key="6">
    <source>
        <dbReference type="ARBA" id="ARBA00019325"/>
    </source>
</evidence>
<gene>
    <name evidence="13" type="primary">ABITRAM</name>
</gene>
<dbReference type="AlphaFoldDB" id="A0AAJ7T9A7"/>
<dbReference type="GO" id="GO:0030833">
    <property type="term" value="P:regulation of actin filament polymerization"/>
    <property type="evidence" value="ECO:0007669"/>
    <property type="project" value="TreeGrafter"/>
</dbReference>
<evidence type="ECO:0000256" key="1">
    <source>
        <dbReference type="ARBA" id="ARBA00004279"/>
    </source>
</evidence>
<evidence type="ECO:0000256" key="8">
    <source>
        <dbReference type="ARBA" id="ARBA00023273"/>
    </source>
</evidence>
<dbReference type="GO" id="GO:0030027">
    <property type="term" value="C:lamellipodium"/>
    <property type="evidence" value="ECO:0007669"/>
    <property type="project" value="UniProtKB-SubCell"/>
</dbReference>
<comment type="subcellular location">
    <subcellularLocation>
        <location evidence="1">Cell projection</location>
        <location evidence="1">Dendrite</location>
    </subcellularLocation>
    <subcellularLocation>
        <location evidence="4">Cell projection</location>
        <location evidence="4">Growth cone</location>
    </subcellularLocation>
    <subcellularLocation>
        <location evidence="3">Cell projection</location>
        <location evidence="3">Lamellipodium</location>
    </subcellularLocation>
    <subcellularLocation>
        <location evidence="2">Nucleus speckle</location>
    </subcellularLocation>
</comment>
<feature type="compositionally biased region" description="Acidic residues" evidence="11">
    <location>
        <begin position="248"/>
        <end position="257"/>
    </location>
</feature>
<dbReference type="RefSeq" id="XP_032813194.1">
    <property type="nucleotide sequence ID" value="XM_032957303.1"/>
</dbReference>
<evidence type="ECO:0000256" key="10">
    <source>
        <dbReference type="ARBA" id="ARBA00030786"/>
    </source>
</evidence>
<dbReference type="InterPro" id="IPR039169">
    <property type="entry name" value="Abitram"/>
</dbReference>
<dbReference type="GO" id="GO:0032433">
    <property type="term" value="C:filopodium tip"/>
    <property type="evidence" value="ECO:0007669"/>
    <property type="project" value="TreeGrafter"/>
</dbReference>
<name>A0AAJ7T9A7_PETMA</name>
<keyword evidence="8" id="KW-0966">Cell projection</keyword>
<feature type="compositionally biased region" description="Low complexity" evidence="11">
    <location>
        <begin position="193"/>
        <end position="215"/>
    </location>
</feature>
<dbReference type="GO" id="GO:0016607">
    <property type="term" value="C:nuclear speck"/>
    <property type="evidence" value="ECO:0007669"/>
    <property type="project" value="UniProtKB-SubCell"/>
</dbReference>
<proteinExistence type="inferred from homology"/>
<dbReference type="FunFam" id="2.40.50.100:FF:000048">
    <property type="entry name" value="Protein Abitram"/>
    <property type="match status" value="1"/>
</dbReference>
<evidence type="ECO:0000313" key="13">
    <source>
        <dbReference type="RefSeq" id="XP_032813194.1"/>
    </source>
</evidence>
<sequence>MESRAGDANRDAGDLGSSRPPTVLERYFTRHYKTDMKGKACEDHCVLQHSNRICVITVAESHPVLGGGRDVAAVDYQISAGCSRLDNRVSGKSKRGGQFLTEFSPLCRITCTDGEQYTIYSCIRGRLVEVNENLIANPHLVRDKPSCEGYIAVVLPKFEESKSVTSGLCDHAEYLRVLATRAAATVPADGDVTAGSAAATTPTTPTTPSADGPTDGEVCETDGTKTEVQDVVSQSDASKPDARMVDGGESDACEIAV</sequence>
<dbReference type="InterPro" id="IPR011053">
    <property type="entry name" value="Single_hybrid_motif"/>
</dbReference>
<evidence type="ECO:0000256" key="7">
    <source>
        <dbReference type="ARBA" id="ARBA00023242"/>
    </source>
</evidence>
<evidence type="ECO:0000313" key="12">
    <source>
        <dbReference type="Proteomes" id="UP001318040"/>
    </source>
</evidence>
<evidence type="ECO:0000256" key="3">
    <source>
        <dbReference type="ARBA" id="ARBA00004510"/>
    </source>
</evidence>
<evidence type="ECO:0000256" key="5">
    <source>
        <dbReference type="ARBA" id="ARBA00010764"/>
    </source>
</evidence>
<evidence type="ECO:0000256" key="9">
    <source>
        <dbReference type="ARBA" id="ARBA00030463"/>
    </source>
</evidence>
<dbReference type="GO" id="GO:0051489">
    <property type="term" value="P:regulation of filopodium assembly"/>
    <property type="evidence" value="ECO:0007669"/>
    <property type="project" value="TreeGrafter"/>
</dbReference>
<accession>A0AAJ7T9A7</accession>
<dbReference type="PANTHER" id="PTHR13651">
    <property type="entry name" value="PROTEIN ABITRAM"/>
    <property type="match status" value="1"/>
</dbReference>
<organism evidence="12 13">
    <name type="scientific">Petromyzon marinus</name>
    <name type="common">Sea lamprey</name>
    <dbReference type="NCBI Taxonomy" id="7757"/>
    <lineage>
        <taxon>Eukaryota</taxon>
        <taxon>Metazoa</taxon>
        <taxon>Chordata</taxon>
        <taxon>Craniata</taxon>
        <taxon>Vertebrata</taxon>
        <taxon>Cyclostomata</taxon>
        <taxon>Hyperoartia</taxon>
        <taxon>Petromyzontiformes</taxon>
        <taxon>Petromyzontidae</taxon>
        <taxon>Petromyzon</taxon>
    </lineage>
</organism>
<dbReference type="GO" id="GO:0051015">
    <property type="term" value="F:actin filament binding"/>
    <property type="evidence" value="ECO:0007669"/>
    <property type="project" value="TreeGrafter"/>
</dbReference>
<feature type="region of interest" description="Disordered" evidence="11">
    <location>
        <begin position="1"/>
        <end position="21"/>
    </location>
</feature>
<protein>
    <recommendedName>
        <fullName evidence="6">Protein Abitram</fullName>
    </recommendedName>
    <alternativeName>
        <fullName evidence="9">Actin-binding transcription modulator</fullName>
    </alternativeName>
    <alternativeName>
        <fullName evidence="10">Protein Simiate</fullName>
    </alternativeName>
</protein>
<dbReference type="SUPFAM" id="SSF51230">
    <property type="entry name" value="Single hybrid motif"/>
    <property type="match status" value="1"/>
</dbReference>
<dbReference type="InterPro" id="IPR033753">
    <property type="entry name" value="GCV_H/Fam206"/>
</dbReference>
<keyword evidence="12" id="KW-1185">Reference proteome</keyword>
<evidence type="ECO:0000256" key="2">
    <source>
        <dbReference type="ARBA" id="ARBA00004324"/>
    </source>
</evidence>
<dbReference type="CTD" id="54942"/>
<feature type="region of interest" description="Disordered" evidence="11">
    <location>
        <begin position="192"/>
        <end position="257"/>
    </location>
</feature>
<dbReference type="GO" id="GO:0030425">
    <property type="term" value="C:dendrite"/>
    <property type="evidence" value="ECO:0007669"/>
    <property type="project" value="UniProtKB-SubCell"/>
</dbReference>
<evidence type="ECO:0000256" key="11">
    <source>
        <dbReference type="SAM" id="MobiDB-lite"/>
    </source>
</evidence>
<feature type="compositionally biased region" description="Basic and acidic residues" evidence="11">
    <location>
        <begin position="1"/>
        <end position="13"/>
    </location>
</feature>